<sequence length="238" mass="27532">MISYNIRHARGMDDQVNLSRIVEVLARSGAQLVGLQEVDKHLPRSRFCHQAKILGQRLQKYWAYGATLQWGVGQYGVATLSHWPIVFQRLLLLPSRGEQRGLLETEIQLGHRRIHFFCTHLGLNSEERQQQVREIIQIVQDSPNPVILVGDFNDERTSEEYQLITSVLQDATVQEKDFKTYPANQPKEHIDFVFVSSHWQATSVKTFHSFASDHLPVLVELRLVKPDVHLEYIDMLKQ</sequence>
<dbReference type="InterPro" id="IPR036691">
    <property type="entry name" value="Endo/exonu/phosph_ase_sf"/>
</dbReference>
<dbReference type="GO" id="GO:0006506">
    <property type="term" value="P:GPI anchor biosynthetic process"/>
    <property type="evidence" value="ECO:0007669"/>
    <property type="project" value="TreeGrafter"/>
</dbReference>
<dbReference type="PANTHER" id="PTHR14859:SF15">
    <property type="entry name" value="ENDONUCLEASE_EXONUCLEASE_PHOSPHATASE DOMAIN-CONTAINING PROTEIN"/>
    <property type="match status" value="1"/>
</dbReference>
<dbReference type="GO" id="GO:0004519">
    <property type="term" value="F:endonuclease activity"/>
    <property type="evidence" value="ECO:0007669"/>
    <property type="project" value="UniProtKB-KW"/>
</dbReference>
<organism evidence="2 3">
    <name type="scientific">Desulforamulus aeronauticus DSM 10349</name>
    <dbReference type="NCBI Taxonomy" id="1121421"/>
    <lineage>
        <taxon>Bacteria</taxon>
        <taxon>Bacillati</taxon>
        <taxon>Bacillota</taxon>
        <taxon>Clostridia</taxon>
        <taxon>Eubacteriales</taxon>
        <taxon>Peptococcaceae</taxon>
        <taxon>Desulforamulus</taxon>
    </lineage>
</organism>
<dbReference type="InterPro" id="IPR005135">
    <property type="entry name" value="Endo/exonuclease/phosphatase"/>
</dbReference>
<dbReference type="GO" id="GO:0004527">
    <property type="term" value="F:exonuclease activity"/>
    <property type="evidence" value="ECO:0007669"/>
    <property type="project" value="UniProtKB-KW"/>
</dbReference>
<keyword evidence="2" id="KW-0269">Exonuclease</keyword>
<feature type="domain" description="Endonuclease/exonuclease/phosphatase" evidence="1">
    <location>
        <begin position="2"/>
        <end position="214"/>
    </location>
</feature>
<keyword evidence="3" id="KW-1185">Reference proteome</keyword>
<dbReference type="GO" id="GO:0016020">
    <property type="term" value="C:membrane"/>
    <property type="evidence" value="ECO:0007669"/>
    <property type="project" value="GOC"/>
</dbReference>
<name>A0A1M6UJ83_9FIRM</name>
<keyword evidence="2" id="KW-0540">Nuclease</keyword>
<dbReference type="RefSeq" id="WP_238456825.1">
    <property type="nucleotide sequence ID" value="NZ_FRAR01000020.1"/>
</dbReference>
<keyword evidence="2" id="KW-0378">Hydrolase</keyword>
<dbReference type="Gene3D" id="3.60.10.10">
    <property type="entry name" value="Endonuclease/exonuclease/phosphatase"/>
    <property type="match status" value="1"/>
</dbReference>
<proteinExistence type="predicted"/>
<evidence type="ECO:0000313" key="2">
    <source>
        <dbReference type="EMBL" id="SHK69237.1"/>
    </source>
</evidence>
<dbReference type="InterPro" id="IPR051916">
    <property type="entry name" value="GPI-anchor_lipid_remodeler"/>
</dbReference>
<protein>
    <submittedName>
        <fullName evidence="2">Metal-dependent hydrolase, endonuclease/exonuclease/phosphatase family</fullName>
    </submittedName>
</protein>
<dbReference type="AlphaFoldDB" id="A0A1M6UJ83"/>
<dbReference type="STRING" id="1121421.SAMN02745123_02800"/>
<dbReference type="PANTHER" id="PTHR14859">
    <property type="entry name" value="CALCOFLUOR WHITE HYPERSENSITIVE PROTEIN PRECURSOR"/>
    <property type="match status" value="1"/>
</dbReference>
<dbReference type="EMBL" id="FRAR01000020">
    <property type="protein sequence ID" value="SHK69237.1"/>
    <property type="molecule type" value="Genomic_DNA"/>
</dbReference>
<evidence type="ECO:0000313" key="3">
    <source>
        <dbReference type="Proteomes" id="UP000183997"/>
    </source>
</evidence>
<reference evidence="3" key="1">
    <citation type="submission" date="2016-11" db="EMBL/GenBank/DDBJ databases">
        <authorList>
            <person name="Varghese N."/>
            <person name="Submissions S."/>
        </authorList>
    </citation>
    <scope>NUCLEOTIDE SEQUENCE [LARGE SCALE GENOMIC DNA]</scope>
    <source>
        <strain evidence="3">DSM 10349</strain>
    </source>
</reference>
<keyword evidence="2" id="KW-0255">Endonuclease</keyword>
<dbReference type="Pfam" id="PF03372">
    <property type="entry name" value="Exo_endo_phos"/>
    <property type="match status" value="1"/>
</dbReference>
<accession>A0A1M6UJ83</accession>
<gene>
    <name evidence="2" type="ORF">SAMN02745123_02800</name>
</gene>
<dbReference type="Proteomes" id="UP000183997">
    <property type="component" value="Unassembled WGS sequence"/>
</dbReference>
<evidence type="ECO:0000259" key="1">
    <source>
        <dbReference type="Pfam" id="PF03372"/>
    </source>
</evidence>
<dbReference type="SUPFAM" id="SSF56219">
    <property type="entry name" value="DNase I-like"/>
    <property type="match status" value="1"/>
</dbReference>